<accession>A0A9N9NCC2</accession>
<dbReference type="InterPro" id="IPR003137">
    <property type="entry name" value="PA_domain"/>
</dbReference>
<keyword evidence="10" id="KW-1185">Reference proteome</keyword>
<dbReference type="GO" id="GO:1904380">
    <property type="term" value="P:endoplasmic reticulum mannose trimming"/>
    <property type="evidence" value="ECO:0007669"/>
    <property type="project" value="InterPro"/>
</dbReference>
<feature type="active site" description="Proton donor" evidence="5">
    <location>
        <position position="308"/>
    </location>
</feature>
<feature type="non-terminal residue" evidence="9">
    <location>
        <position position="666"/>
    </location>
</feature>
<dbReference type="Pfam" id="PF02225">
    <property type="entry name" value="PA"/>
    <property type="match status" value="1"/>
</dbReference>
<sequence>WIQLAVLEGEVIRRIRKNNILINDVLGDYSLTLVDSLDSFIVFNDKEGFETAVRNVIQHVSFDLNSKVQVFEANIRVLGALLSAHLFAIDSRFGFKIEGYNNELLDLAYDLGQRLLPAFQKTKTGIPFSRVNLKYGVPNSETHETCTAGAGTLILEFGVLSRLKNDTRFEEAARRALFGIWNRRTSLDLVGNVIDIQTGQWIHTAASTGAGIDSFYEYLLKAYVLFGETEYLSVFNEAYSAILKYVRDESGYLYRSVNMMNGGLMSGWVDSLSAYFPGLQVLSGDLDTAIKSHLLYFNIWRKYRSMPERFNFYSRNVEIASYPIRPEFIESTYFLYQATKDPFYLHVGEMVLQDLESYARVECGYASVKDVLTKKLEERMESFALSETFKYLYLLFDTENFLNKLDDNFVFTTEAHIIPLPAKYLKNSKETQKYNKAGNSLCQIYSKVREFSASISDRPDADFARELVGFEDQSLPPLDPHGHCEVPETEPLVMDVSFGDPIPEANRPAQQLLQYINGLIANSLAGLKLELSRRADRTGYDVTKVGYFKLLPGQIFEIRDPSIKDFWIKYQTYETSTIRVIHNHIFYEDYSDYTGAIAAFGPKITEELQVSNLVQILPLSNGCEPYSSDDENIIRDNILLINRGGCTFVDKITHAQAAGAKALIIA</sequence>
<dbReference type="GO" id="GO:0004571">
    <property type="term" value="F:mannosyl-oligosaccharide 1,2-alpha-mannosidase activity"/>
    <property type="evidence" value="ECO:0007669"/>
    <property type="project" value="InterPro"/>
</dbReference>
<evidence type="ECO:0000256" key="6">
    <source>
        <dbReference type="PIRSR" id="PIRSR601382-2"/>
    </source>
</evidence>
<comment type="similarity">
    <text evidence="2 7">Belongs to the glycosyl hydrolase 47 family.</text>
</comment>
<dbReference type="Proteomes" id="UP000789342">
    <property type="component" value="Unassembled WGS sequence"/>
</dbReference>
<protein>
    <recommendedName>
        <fullName evidence="7">alpha-1,2-Mannosidase</fullName>
        <ecNumber evidence="7">3.2.1.-</ecNumber>
    </recommendedName>
</protein>
<keyword evidence="4" id="KW-0325">Glycoprotein</keyword>
<dbReference type="InterPro" id="IPR001382">
    <property type="entry name" value="Glyco_hydro_47"/>
</dbReference>
<organism evidence="9 10">
    <name type="scientific">Acaulospora morrowiae</name>
    <dbReference type="NCBI Taxonomy" id="94023"/>
    <lineage>
        <taxon>Eukaryota</taxon>
        <taxon>Fungi</taxon>
        <taxon>Fungi incertae sedis</taxon>
        <taxon>Mucoromycota</taxon>
        <taxon>Glomeromycotina</taxon>
        <taxon>Glomeromycetes</taxon>
        <taxon>Diversisporales</taxon>
        <taxon>Acaulosporaceae</taxon>
        <taxon>Acaulospora</taxon>
    </lineage>
</organism>
<feature type="active site" description="Proton donor" evidence="5">
    <location>
        <position position="72"/>
    </location>
</feature>
<dbReference type="InterPro" id="IPR036026">
    <property type="entry name" value="Seven-hairpin_glycosidases"/>
</dbReference>
<dbReference type="GO" id="GO:0016020">
    <property type="term" value="C:membrane"/>
    <property type="evidence" value="ECO:0007669"/>
    <property type="project" value="InterPro"/>
</dbReference>
<dbReference type="GO" id="GO:0005509">
    <property type="term" value="F:calcium ion binding"/>
    <property type="evidence" value="ECO:0007669"/>
    <property type="project" value="InterPro"/>
</dbReference>
<dbReference type="EC" id="3.2.1.-" evidence="7"/>
<feature type="active site" evidence="5">
    <location>
        <position position="327"/>
    </location>
</feature>
<dbReference type="Gene3D" id="1.50.10.10">
    <property type="match status" value="1"/>
</dbReference>
<dbReference type="Pfam" id="PF01532">
    <property type="entry name" value="Glyco_hydro_47"/>
    <property type="match status" value="1"/>
</dbReference>
<dbReference type="OrthoDB" id="8118055at2759"/>
<feature type="active site" evidence="5">
    <location>
        <position position="213"/>
    </location>
</feature>
<comment type="cofactor">
    <cofactor evidence="6">
        <name>Ca(2+)</name>
        <dbReference type="ChEBI" id="CHEBI:29108"/>
    </cofactor>
</comment>
<dbReference type="Gene3D" id="3.50.30.30">
    <property type="match status" value="1"/>
</dbReference>
<evidence type="ECO:0000256" key="7">
    <source>
        <dbReference type="RuleBase" id="RU361193"/>
    </source>
</evidence>
<dbReference type="GO" id="GO:0005975">
    <property type="term" value="P:carbohydrate metabolic process"/>
    <property type="evidence" value="ECO:0007669"/>
    <property type="project" value="InterPro"/>
</dbReference>
<feature type="domain" description="PA" evidence="8">
    <location>
        <begin position="619"/>
        <end position="666"/>
    </location>
</feature>
<keyword evidence="7" id="KW-0326">Glycosidase</keyword>
<comment type="subcellular location">
    <subcellularLocation>
        <location evidence="1">Endoplasmic reticulum</location>
    </subcellularLocation>
</comment>
<feature type="non-terminal residue" evidence="9">
    <location>
        <position position="1"/>
    </location>
</feature>
<evidence type="ECO:0000256" key="4">
    <source>
        <dbReference type="ARBA" id="ARBA00023180"/>
    </source>
</evidence>
<keyword evidence="7" id="KW-0378">Hydrolase</keyword>
<dbReference type="GO" id="GO:0036503">
    <property type="term" value="P:ERAD pathway"/>
    <property type="evidence" value="ECO:0007669"/>
    <property type="project" value="UniProtKB-ARBA"/>
</dbReference>
<dbReference type="InterPro" id="IPR044674">
    <property type="entry name" value="EDEM1/2/3"/>
</dbReference>
<evidence type="ECO:0000256" key="3">
    <source>
        <dbReference type="ARBA" id="ARBA00022824"/>
    </source>
</evidence>
<dbReference type="PRINTS" id="PR00747">
    <property type="entry name" value="GLYHDRLASE47"/>
</dbReference>
<reference evidence="9" key="1">
    <citation type="submission" date="2021-06" db="EMBL/GenBank/DDBJ databases">
        <authorList>
            <person name="Kallberg Y."/>
            <person name="Tangrot J."/>
            <person name="Rosling A."/>
        </authorList>
    </citation>
    <scope>NUCLEOTIDE SEQUENCE</scope>
    <source>
        <strain evidence="9">CL551</strain>
    </source>
</reference>
<evidence type="ECO:0000256" key="5">
    <source>
        <dbReference type="PIRSR" id="PIRSR601382-1"/>
    </source>
</evidence>
<dbReference type="InterPro" id="IPR012341">
    <property type="entry name" value="6hp_glycosidase-like_sf"/>
</dbReference>
<comment type="caution">
    <text evidence="9">The sequence shown here is derived from an EMBL/GenBank/DDBJ whole genome shotgun (WGS) entry which is preliminary data.</text>
</comment>
<keyword evidence="3" id="KW-0256">Endoplasmic reticulum</keyword>
<name>A0A9N9NCC2_9GLOM</name>
<evidence type="ECO:0000256" key="2">
    <source>
        <dbReference type="ARBA" id="ARBA00007658"/>
    </source>
</evidence>
<evidence type="ECO:0000313" key="9">
    <source>
        <dbReference type="EMBL" id="CAG8720639.1"/>
    </source>
</evidence>
<dbReference type="PANTHER" id="PTHR45679:SF5">
    <property type="entry name" value="ER DEGRADATION-ENHANCING ALPHA-MANNOSIDASE-LIKE PROTEIN 1"/>
    <property type="match status" value="1"/>
</dbReference>
<dbReference type="AlphaFoldDB" id="A0A9N9NCC2"/>
<gene>
    <name evidence="9" type="ORF">AMORRO_LOCUS13319</name>
</gene>
<dbReference type="SUPFAM" id="SSF52025">
    <property type="entry name" value="PA domain"/>
    <property type="match status" value="1"/>
</dbReference>
<dbReference type="EMBL" id="CAJVPV010022348">
    <property type="protein sequence ID" value="CAG8720639.1"/>
    <property type="molecule type" value="Genomic_DNA"/>
</dbReference>
<keyword evidence="6" id="KW-0479">Metal-binding</keyword>
<dbReference type="GO" id="GO:0044322">
    <property type="term" value="C:endoplasmic reticulum quality control compartment"/>
    <property type="evidence" value="ECO:0007669"/>
    <property type="project" value="GOC"/>
</dbReference>
<dbReference type="SUPFAM" id="SSF48225">
    <property type="entry name" value="Seven-hairpin glycosidases"/>
    <property type="match status" value="1"/>
</dbReference>
<dbReference type="PANTHER" id="PTHR45679">
    <property type="entry name" value="ER DEGRADATION-ENHANCING ALPHA-MANNOSIDASE-LIKE PROTEIN 2"/>
    <property type="match status" value="1"/>
</dbReference>
<evidence type="ECO:0000259" key="8">
    <source>
        <dbReference type="Pfam" id="PF02225"/>
    </source>
</evidence>
<feature type="binding site" evidence="6">
    <location>
        <position position="413"/>
    </location>
    <ligand>
        <name>Ca(2+)</name>
        <dbReference type="ChEBI" id="CHEBI:29108"/>
    </ligand>
</feature>
<proteinExistence type="inferred from homology"/>
<evidence type="ECO:0000256" key="1">
    <source>
        <dbReference type="ARBA" id="ARBA00004240"/>
    </source>
</evidence>
<keyword evidence="6" id="KW-0106">Calcium</keyword>
<evidence type="ECO:0000313" key="10">
    <source>
        <dbReference type="Proteomes" id="UP000789342"/>
    </source>
</evidence>
<dbReference type="InterPro" id="IPR046450">
    <property type="entry name" value="PA_dom_sf"/>
</dbReference>